<dbReference type="RefSeq" id="WP_038642124.1">
    <property type="nucleotide sequence ID" value="NZ_CP009888.1"/>
</dbReference>
<dbReference type="InterPro" id="IPR011990">
    <property type="entry name" value="TPR-like_helical_dom_sf"/>
</dbReference>
<gene>
    <name evidence="11" type="ORF">OM33_12405</name>
</gene>
<dbReference type="HOGENOM" id="CLU_071600_0_0_6"/>
<dbReference type="SMART" id="SM00028">
    <property type="entry name" value="TPR"/>
    <property type="match status" value="4"/>
</dbReference>
<comment type="function">
    <text evidence="8">May be involved in cell division.</text>
</comment>
<protein>
    <recommendedName>
        <fullName evidence="8">Lipoprotein NlpI</fullName>
    </recommendedName>
</protein>
<comment type="subunit">
    <text evidence="8">Homodimer.</text>
</comment>
<feature type="chain" id="PRO_5002027999" description="Lipoprotein NlpI" evidence="10">
    <location>
        <begin position="23"/>
        <end position="300"/>
    </location>
</feature>
<evidence type="ECO:0000256" key="5">
    <source>
        <dbReference type="ARBA" id="ARBA00023136"/>
    </source>
</evidence>
<evidence type="ECO:0000256" key="10">
    <source>
        <dbReference type="SAM" id="SignalP"/>
    </source>
</evidence>
<proteinExistence type="predicted"/>
<evidence type="ECO:0000256" key="9">
    <source>
        <dbReference type="PROSITE-ProRule" id="PRU00339"/>
    </source>
</evidence>
<keyword evidence="12" id="KW-1185">Reference proteome</keyword>
<evidence type="ECO:0000256" key="7">
    <source>
        <dbReference type="ARBA" id="ARBA00023288"/>
    </source>
</evidence>
<dbReference type="SUPFAM" id="SSF48452">
    <property type="entry name" value="TPR-like"/>
    <property type="match status" value="1"/>
</dbReference>
<dbReference type="PROSITE" id="PS50005">
    <property type="entry name" value="TPR"/>
    <property type="match status" value="1"/>
</dbReference>
<accession>A0A0A7EIF1</accession>
<keyword evidence="5 8" id="KW-0472">Membrane</keyword>
<evidence type="ECO:0000256" key="8">
    <source>
        <dbReference type="PIRNR" id="PIRNR004654"/>
    </source>
</evidence>
<sequence length="300" mass="34662">MSKLKRLFATLAIGASLVGCQATNETEVADHPVVNVPFAGPLQHDFRKELEIARISQALNNVDITTEQRAGLHHKRGALYDSVGLSTLARLDFNYALRLKPDFAEVYNFTGIYHTLSMQYDQAYESFDAVIELLPDHQYAYLNRGIALYYGSRPDLAEHDLKKFLAADTSDSYRAVWVYLATRKVDAERAYNELKQHASELDKTRWSYQLVQYFLGEMTERDLLLNVQKDLSSHREYLERLCEAYFYLAKDAVADNKPLKAEDYFNLAMATNVYEFVEYKYARLELRLLYSDDQTPDKIQ</sequence>
<dbReference type="InterPro" id="IPR050498">
    <property type="entry name" value="Ycf3"/>
</dbReference>
<keyword evidence="2 10" id="KW-0732">Signal</keyword>
<dbReference type="KEGG" id="pseo:OM33_12405"/>
<dbReference type="PIRSF" id="PIRSF004654">
    <property type="entry name" value="NlpI"/>
    <property type="match status" value="1"/>
</dbReference>
<dbReference type="EMBL" id="CP009888">
    <property type="protein sequence ID" value="AIY65841.1"/>
    <property type="molecule type" value="Genomic_DNA"/>
</dbReference>
<keyword evidence="3" id="KW-0677">Repeat</keyword>
<dbReference type="Gene3D" id="1.25.40.10">
    <property type="entry name" value="Tetratricopeptide repeat domain"/>
    <property type="match status" value="1"/>
</dbReference>
<dbReference type="PANTHER" id="PTHR44858">
    <property type="entry name" value="TETRATRICOPEPTIDE REPEAT PROTEIN 6"/>
    <property type="match status" value="1"/>
</dbReference>
<reference evidence="11 12" key="1">
    <citation type="submission" date="2014-11" db="EMBL/GenBank/DDBJ databases">
        <title>Complete Genome Sequence of Pseudoalteromonas sp. Strain OCN003 Isolated from Kaneohe Bay, Oahu, Hawaii.</title>
        <authorList>
            <person name="Beurmann S."/>
            <person name="Videau P."/>
            <person name="Ushijima B."/>
            <person name="Smith A.M."/>
            <person name="Aeby G.S."/>
            <person name="Callahan S.M."/>
            <person name="Belcaid M."/>
        </authorList>
    </citation>
    <scope>NUCLEOTIDE SEQUENCE [LARGE SCALE GENOMIC DNA]</scope>
    <source>
        <strain evidence="11 12">OCN003</strain>
    </source>
</reference>
<evidence type="ECO:0000256" key="4">
    <source>
        <dbReference type="ARBA" id="ARBA00022803"/>
    </source>
</evidence>
<keyword evidence="4 9" id="KW-0802">TPR repeat</keyword>
<dbReference type="PROSITE" id="PS51257">
    <property type="entry name" value="PROKAR_LIPOPROTEIN"/>
    <property type="match status" value="1"/>
</dbReference>
<evidence type="ECO:0000256" key="3">
    <source>
        <dbReference type="ARBA" id="ARBA00022737"/>
    </source>
</evidence>
<evidence type="ECO:0000313" key="12">
    <source>
        <dbReference type="Proteomes" id="UP000030341"/>
    </source>
</evidence>
<dbReference type="Proteomes" id="UP000030341">
    <property type="component" value="Chromosome 1"/>
</dbReference>
<organism evidence="11 12">
    <name type="scientific">Pseudoalteromonas piratica</name>
    <dbReference type="NCBI Taxonomy" id="1348114"/>
    <lineage>
        <taxon>Bacteria</taxon>
        <taxon>Pseudomonadati</taxon>
        <taxon>Pseudomonadota</taxon>
        <taxon>Gammaproteobacteria</taxon>
        <taxon>Alteromonadales</taxon>
        <taxon>Pseudoalteromonadaceae</taxon>
        <taxon>Pseudoalteromonas</taxon>
    </lineage>
</organism>
<keyword evidence="1 8" id="KW-1003">Cell membrane</keyword>
<evidence type="ECO:0000256" key="1">
    <source>
        <dbReference type="ARBA" id="ARBA00022475"/>
    </source>
</evidence>
<evidence type="ECO:0000256" key="6">
    <source>
        <dbReference type="ARBA" id="ARBA00023139"/>
    </source>
</evidence>
<evidence type="ECO:0000313" key="11">
    <source>
        <dbReference type="EMBL" id="AIY65841.1"/>
    </source>
</evidence>
<dbReference type="PANTHER" id="PTHR44858:SF1">
    <property type="entry name" value="UDP-N-ACETYLGLUCOSAMINE--PEPTIDE N-ACETYLGLUCOSAMINYLTRANSFERASE SPINDLY-RELATED"/>
    <property type="match status" value="1"/>
</dbReference>
<name>A0A0A7EIF1_9GAMM</name>
<dbReference type="AlphaFoldDB" id="A0A0A7EIF1"/>
<dbReference type="STRING" id="1348114.OM33_12405"/>
<feature type="signal peptide" evidence="10">
    <location>
        <begin position="1"/>
        <end position="22"/>
    </location>
</feature>
<comment type="subcellular location">
    <subcellularLocation>
        <location evidence="8">Cell membrane</location>
    </subcellularLocation>
</comment>
<keyword evidence="6" id="KW-0564">Palmitate</keyword>
<dbReference type="NCBIfam" id="NF008391">
    <property type="entry name" value="PRK11189.1"/>
    <property type="match status" value="1"/>
</dbReference>
<feature type="repeat" description="TPR" evidence="9">
    <location>
        <begin position="104"/>
        <end position="137"/>
    </location>
</feature>
<dbReference type="eggNOG" id="COG4785">
    <property type="taxonomic scope" value="Bacteria"/>
</dbReference>
<evidence type="ECO:0000256" key="2">
    <source>
        <dbReference type="ARBA" id="ARBA00022729"/>
    </source>
</evidence>
<dbReference type="InterPro" id="IPR023605">
    <property type="entry name" value="Lipoprotein_NlpI"/>
</dbReference>
<dbReference type="OrthoDB" id="509324at2"/>
<keyword evidence="7 11" id="KW-0449">Lipoprotein</keyword>
<dbReference type="GO" id="GO:0005886">
    <property type="term" value="C:plasma membrane"/>
    <property type="evidence" value="ECO:0007669"/>
    <property type="project" value="UniProtKB-SubCell"/>
</dbReference>
<dbReference type="InterPro" id="IPR019734">
    <property type="entry name" value="TPR_rpt"/>
</dbReference>